<proteinExistence type="inferred from homology"/>
<comment type="similarity">
    <text evidence="1">Belongs to the short-chain dehydrogenases/reductases (SDR) family.</text>
</comment>
<protein>
    <submittedName>
        <fullName evidence="2">SDR family oxidoreductase</fullName>
    </submittedName>
</protein>
<comment type="caution">
    <text evidence="2">The sequence shown here is derived from an EMBL/GenBank/DDBJ whole genome shotgun (WGS) entry which is preliminary data.</text>
</comment>
<dbReference type="PRINTS" id="PR00080">
    <property type="entry name" value="SDRFAMILY"/>
</dbReference>
<dbReference type="RefSeq" id="WP_279250130.1">
    <property type="nucleotide sequence ID" value="NZ_SHNO01000001.1"/>
</dbReference>
<dbReference type="Pfam" id="PF13561">
    <property type="entry name" value="adh_short_C2"/>
    <property type="match status" value="1"/>
</dbReference>
<keyword evidence="3" id="KW-1185">Reference proteome</keyword>
<name>A0ABT3T821_9GAMM</name>
<gene>
    <name evidence="2" type="ORF">EYC82_13790</name>
</gene>
<dbReference type="Proteomes" id="UP001143304">
    <property type="component" value="Unassembled WGS sequence"/>
</dbReference>
<dbReference type="PRINTS" id="PR00081">
    <property type="entry name" value="GDHRDH"/>
</dbReference>
<reference evidence="2" key="1">
    <citation type="submission" date="2019-02" db="EMBL/GenBank/DDBJ databases">
        <authorList>
            <person name="Li S.-H."/>
        </authorList>
    </citation>
    <scope>NUCLEOTIDE SEQUENCE</scope>
    <source>
        <strain evidence="2">IMCC11814</strain>
    </source>
</reference>
<dbReference type="SUPFAM" id="SSF51735">
    <property type="entry name" value="NAD(P)-binding Rossmann-fold domains"/>
    <property type="match status" value="1"/>
</dbReference>
<dbReference type="InterPro" id="IPR020904">
    <property type="entry name" value="Sc_DH/Rdtase_CS"/>
</dbReference>
<dbReference type="Gene3D" id="3.40.50.720">
    <property type="entry name" value="NAD(P)-binding Rossmann-like Domain"/>
    <property type="match status" value="1"/>
</dbReference>
<dbReference type="CDD" id="cd05233">
    <property type="entry name" value="SDR_c"/>
    <property type="match status" value="1"/>
</dbReference>
<dbReference type="PANTHER" id="PTHR42760:SF122">
    <property type="entry name" value="NAD(P)-BINDING PROTEIN"/>
    <property type="match status" value="1"/>
</dbReference>
<sequence length="286" mass="30422">MKDNPSARRDLSGQIALVTGAARHRGIGRAIALRLAQDGADIVICGRPKAPEHFPDNEKEIGWKGVTSLAHEIEGMGRQALALDCDVTNKAQVINMVEATREKFGRLDIIVNNAGVPSNAGASPILDTDEDIWNHTMDVNVNGVFLVSKYGGRLIRDCGNGGSIVMIASLAGRVGLQDYGAYCASKFGVIGLTQQMSLELAALGIRVNCVSPGSHDTDMMDGTIARATEKYELPDGSFREQLENFIPMGRQGNVSELAAVVSFVCSSDASYVTGQTINVDGGARLD</sequence>
<dbReference type="InterPro" id="IPR002347">
    <property type="entry name" value="SDR_fam"/>
</dbReference>
<evidence type="ECO:0000313" key="3">
    <source>
        <dbReference type="Proteomes" id="UP001143304"/>
    </source>
</evidence>
<organism evidence="2 3">
    <name type="scientific">Candidatus Marimicrobium litorale</name>
    <dbReference type="NCBI Taxonomy" id="2518991"/>
    <lineage>
        <taxon>Bacteria</taxon>
        <taxon>Pseudomonadati</taxon>
        <taxon>Pseudomonadota</taxon>
        <taxon>Gammaproteobacteria</taxon>
        <taxon>Cellvibrionales</taxon>
        <taxon>Halieaceae</taxon>
        <taxon>Marimicrobium</taxon>
    </lineage>
</organism>
<evidence type="ECO:0000256" key="1">
    <source>
        <dbReference type="ARBA" id="ARBA00006484"/>
    </source>
</evidence>
<dbReference type="EMBL" id="SHNO01000001">
    <property type="protein sequence ID" value="MCX2978433.1"/>
    <property type="molecule type" value="Genomic_DNA"/>
</dbReference>
<dbReference type="PROSITE" id="PS00061">
    <property type="entry name" value="ADH_SHORT"/>
    <property type="match status" value="1"/>
</dbReference>
<accession>A0ABT3T821</accession>
<dbReference type="PANTHER" id="PTHR42760">
    <property type="entry name" value="SHORT-CHAIN DEHYDROGENASES/REDUCTASES FAMILY MEMBER"/>
    <property type="match status" value="1"/>
</dbReference>
<dbReference type="InterPro" id="IPR036291">
    <property type="entry name" value="NAD(P)-bd_dom_sf"/>
</dbReference>
<evidence type="ECO:0000313" key="2">
    <source>
        <dbReference type="EMBL" id="MCX2978433.1"/>
    </source>
</evidence>